<evidence type="ECO:0000259" key="2">
    <source>
        <dbReference type="Pfam" id="PF10469"/>
    </source>
</evidence>
<proteinExistence type="predicted"/>
<name>A0A2P6NDN5_9EUKA</name>
<dbReference type="AlphaFoldDB" id="A0A2P6NDN5"/>
<gene>
    <name evidence="3" type="ORF">PROFUN_03757</name>
</gene>
<dbReference type="GO" id="GO:0005829">
    <property type="term" value="C:cytosol"/>
    <property type="evidence" value="ECO:0007669"/>
    <property type="project" value="TreeGrafter"/>
</dbReference>
<dbReference type="PANTHER" id="PTHR15934:SF2">
    <property type="entry name" value="A-KINASE ANCHOR PROTEIN 7-LIKE PHOSPHOESTERASE DOMAIN-CONTAINING PROTEIN"/>
    <property type="match status" value="1"/>
</dbReference>
<dbReference type="OrthoDB" id="277832at2759"/>
<protein>
    <recommendedName>
        <fullName evidence="2">A-kinase anchor protein 7-like phosphoesterase domain-containing protein</fullName>
    </recommendedName>
</protein>
<evidence type="ECO:0000313" key="3">
    <source>
        <dbReference type="EMBL" id="PRP82067.1"/>
    </source>
</evidence>
<dbReference type="Gene3D" id="3.90.1140.10">
    <property type="entry name" value="Cyclic phosphodiesterase"/>
    <property type="match status" value="1"/>
</dbReference>
<feature type="region of interest" description="Disordered" evidence="1">
    <location>
        <begin position="43"/>
        <end position="65"/>
    </location>
</feature>
<dbReference type="STRING" id="1890364.A0A2P6NDN5"/>
<evidence type="ECO:0000256" key="1">
    <source>
        <dbReference type="SAM" id="MobiDB-lite"/>
    </source>
</evidence>
<dbReference type="EMBL" id="MDYQ01000111">
    <property type="protein sequence ID" value="PRP82067.1"/>
    <property type="molecule type" value="Genomic_DNA"/>
</dbReference>
<organism evidence="3 4">
    <name type="scientific">Planoprotostelium fungivorum</name>
    <dbReference type="NCBI Taxonomy" id="1890364"/>
    <lineage>
        <taxon>Eukaryota</taxon>
        <taxon>Amoebozoa</taxon>
        <taxon>Evosea</taxon>
        <taxon>Variosea</taxon>
        <taxon>Cavosteliida</taxon>
        <taxon>Cavosteliaceae</taxon>
        <taxon>Planoprotostelium</taxon>
    </lineage>
</organism>
<feature type="domain" description="A-kinase anchor protein 7-like phosphoesterase" evidence="2">
    <location>
        <begin position="68"/>
        <end position="258"/>
    </location>
</feature>
<dbReference type="PANTHER" id="PTHR15934">
    <property type="entry name" value="RNA 2',3'-CYCLIC PHOSPHODIESTERASE"/>
    <property type="match status" value="1"/>
</dbReference>
<reference evidence="3 4" key="1">
    <citation type="journal article" date="2018" name="Genome Biol. Evol.">
        <title>Multiple Roots of Fruiting Body Formation in Amoebozoa.</title>
        <authorList>
            <person name="Hillmann F."/>
            <person name="Forbes G."/>
            <person name="Novohradska S."/>
            <person name="Ferling I."/>
            <person name="Riege K."/>
            <person name="Groth M."/>
            <person name="Westermann M."/>
            <person name="Marz M."/>
            <person name="Spaller T."/>
            <person name="Winckler T."/>
            <person name="Schaap P."/>
            <person name="Glockner G."/>
        </authorList>
    </citation>
    <scope>NUCLEOTIDE SEQUENCE [LARGE SCALE GENOMIC DNA]</scope>
    <source>
        <strain evidence="3 4">Jena</strain>
    </source>
</reference>
<accession>A0A2P6NDN5</accession>
<dbReference type="InParanoid" id="A0A2P6NDN5"/>
<dbReference type="InterPro" id="IPR052641">
    <property type="entry name" value="AKAP7_isoform_gamma"/>
</dbReference>
<dbReference type="GO" id="GO:0034237">
    <property type="term" value="F:protein kinase A regulatory subunit binding"/>
    <property type="evidence" value="ECO:0007669"/>
    <property type="project" value="TreeGrafter"/>
</dbReference>
<dbReference type="Proteomes" id="UP000241769">
    <property type="component" value="Unassembled WGS sequence"/>
</dbReference>
<evidence type="ECO:0000313" key="4">
    <source>
        <dbReference type="Proteomes" id="UP000241769"/>
    </source>
</evidence>
<dbReference type="InterPro" id="IPR019510">
    <property type="entry name" value="AKAP7-like_phosphoesterase"/>
</dbReference>
<sequence length="592" mass="68098">MKRSGCKSMKICQVMLERTQTEIIRSSGSICYWHSSENGYLPARMSTRGRNNTNRGRGGQAGRDTQRPNFFLSIRISDRTILDKLEDMQEEMKARLPQAPNKIFTKLHKSHLTLGVFSIYSETDYQTVLSALEDACHRQRINMPPAITVGGLGDFRTVVWAGIEQNDNRDHLLNGVHALRQHLETFQGMEKIVKREDFEPHITLIKSRGRSMDIKWLPQMQSENPEAFGEQPVEEVELLSMMDEAEDGYYKCVAKLKLPKRQGEQHTLEILSQCSAAPAVERRRVVKTESANMKSRKMKYVAKALDPVVVLNSTEFQLFWNACDDAKRQQIARADLLPVMKRLKERHKHKCTAKDCTCHKVPYYDPFVVYFEDIITCLKNSGFCEVCLPFTLSRDQFHPLPSELTESYPRRLRQLMGDVVRSKPEHLPKTWKLSEEEEHDKRVQARREMTAFIAAAIVENLERECTLSRGYDRSLRAMKSLMHTNSASTGKKMKKIVKKDIVLPLTVTKSTQIEDTSEKTSMSHDADGRWMVVGQAQSKEITAEEQPQKQSSLFYFEEFGKCQDPHHPTIYCYHTNCFSLPALLSPAWSLRI</sequence>
<dbReference type="Pfam" id="PF10469">
    <property type="entry name" value="AKAP7_NLS"/>
    <property type="match status" value="1"/>
</dbReference>
<dbReference type="SUPFAM" id="SSF55144">
    <property type="entry name" value="LigT-like"/>
    <property type="match status" value="1"/>
</dbReference>
<dbReference type="InterPro" id="IPR009097">
    <property type="entry name" value="Cyclic_Pdiesterase"/>
</dbReference>
<comment type="caution">
    <text evidence="3">The sequence shown here is derived from an EMBL/GenBank/DDBJ whole genome shotgun (WGS) entry which is preliminary data.</text>
</comment>
<dbReference type="GO" id="GO:0010738">
    <property type="term" value="P:regulation of protein kinase A signaling"/>
    <property type="evidence" value="ECO:0007669"/>
    <property type="project" value="TreeGrafter"/>
</dbReference>
<keyword evidence="4" id="KW-1185">Reference proteome</keyword>